<sequence length="67" mass="7916">MIIERTDNEIILRLPSNIDPIGLQRIINYLQYKEATASSEATEEVANNLADESKKRWWTENKHRFLK</sequence>
<reference evidence="1 2" key="1">
    <citation type="submission" date="2018-04" db="EMBL/GenBank/DDBJ databases">
        <title>Adhaeribacter sp. HMF7616 genome sequencing and assembly.</title>
        <authorList>
            <person name="Kang H."/>
            <person name="Kang J."/>
            <person name="Cha I."/>
            <person name="Kim H."/>
            <person name="Joh K."/>
        </authorList>
    </citation>
    <scope>NUCLEOTIDE SEQUENCE [LARGE SCALE GENOMIC DNA]</scope>
    <source>
        <strain evidence="1 2">HMF7616</strain>
    </source>
</reference>
<dbReference type="Proteomes" id="UP000253919">
    <property type="component" value="Unassembled WGS sequence"/>
</dbReference>
<keyword evidence="2" id="KW-1185">Reference proteome</keyword>
<evidence type="ECO:0000313" key="2">
    <source>
        <dbReference type="Proteomes" id="UP000253919"/>
    </source>
</evidence>
<dbReference type="RefSeq" id="WP_115374621.1">
    <property type="nucleotide sequence ID" value="NZ_QASA01000001.1"/>
</dbReference>
<gene>
    <name evidence="1" type="ORF">AHMF7616_04267</name>
</gene>
<evidence type="ECO:0000313" key="1">
    <source>
        <dbReference type="EMBL" id="RDC65637.1"/>
    </source>
</evidence>
<dbReference type="OrthoDB" id="1122968at2"/>
<dbReference type="EMBL" id="QASA01000001">
    <property type="protein sequence ID" value="RDC65637.1"/>
    <property type="molecule type" value="Genomic_DNA"/>
</dbReference>
<proteinExistence type="predicted"/>
<accession>A0A369QQX5</accession>
<protein>
    <submittedName>
        <fullName evidence="1">Uncharacterized protein</fullName>
    </submittedName>
</protein>
<dbReference type="AlphaFoldDB" id="A0A369QQX5"/>
<organism evidence="1 2">
    <name type="scientific">Adhaeribacter pallidiroseus</name>
    <dbReference type="NCBI Taxonomy" id="2072847"/>
    <lineage>
        <taxon>Bacteria</taxon>
        <taxon>Pseudomonadati</taxon>
        <taxon>Bacteroidota</taxon>
        <taxon>Cytophagia</taxon>
        <taxon>Cytophagales</taxon>
        <taxon>Hymenobacteraceae</taxon>
        <taxon>Adhaeribacter</taxon>
    </lineage>
</organism>
<comment type="caution">
    <text evidence="1">The sequence shown here is derived from an EMBL/GenBank/DDBJ whole genome shotgun (WGS) entry which is preliminary data.</text>
</comment>
<name>A0A369QQX5_9BACT</name>